<reference evidence="3 4" key="1">
    <citation type="submission" date="2019-06" db="EMBL/GenBank/DDBJ databases">
        <title>Sequencing the genomes of 1000 actinobacteria strains.</title>
        <authorList>
            <person name="Klenk H.-P."/>
        </authorList>
    </citation>
    <scope>NUCLEOTIDE SEQUENCE [LARGE SCALE GENOMIC DNA]</scope>
    <source>
        <strain evidence="3 4">DSM 19560</strain>
    </source>
</reference>
<dbReference type="OrthoDB" id="4864198at2"/>
<keyword evidence="1" id="KW-0812">Transmembrane</keyword>
<keyword evidence="4" id="KW-1185">Reference proteome</keyword>
<name>A0A561E3B2_9MICO</name>
<protein>
    <submittedName>
        <fullName evidence="3">LytR cell envelope-related transcriptional attenuator</fullName>
    </submittedName>
</protein>
<gene>
    <name evidence="3" type="ORF">BKA23_2439</name>
</gene>
<dbReference type="EMBL" id="VIVQ01000002">
    <property type="protein sequence ID" value="TWE10089.1"/>
    <property type="molecule type" value="Genomic_DNA"/>
</dbReference>
<dbReference type="RefSeq" id="WP_145228813.1">
    <property type="nucleotide sequence ID" value="NZ_VIVQ01000002.1"/>
</dbReference>
<evidence type="ECO:0000259" key="2">
    <source>
        <dbReference type="Pfam" id="PF13399"/>
    </source>
</evidence>
<sequence>MSYVRDTGLGRARQRRHRRSTIVVVLAAVLVVVGLVLAVSYITTRSNGASAATCQTSTQTLPQGSFVLNVYNASSDTGRAKRIALAMDSRGFDVGVVSNDPYGESLSGVGQVRFGPAGAAYAKKYVAQYMPGAQLMQDGRTGTSVDLVLGEQAPNITAVTQSPIAESTTCSSASVVG</sequence>
<dbReference type="AlphaFoldDB" id="A0A561E3B2"/>
<proteinExistence type="predicted"/>
<accession>A0A561E3B2</accession>
<comment type="caution">
    <text evidence="3">The sequence shown here is derived from an EMBL/GenBank/DDBJ whole genome shotgun (WGS) entry which is preliminary data.</text>
</comment>
<organism evidence="3 4">
    <name type="scientific">Rudaeicoccus suwonensis</name>
    <dbReference type="NCBI Taxonomy" id="657409"/>
    <lineage>
        <taxon>Bacteria</taxon>
        <taxon>Bacillati</taxon>
        <taxon>Actinomycetota</taxon>
        <taxon>Actinomycetes</taxon>
        <taxon>Micrococcales</taxon>
        <taxon>Dermacoccaceae</taxon>
        <taxon>Rudaeicoccus</taxon>
    </lineage>
</organism>
<feature type="domain" description="LytR/CpsA/Psr regulator C-terminal" evidence="2">
    <location>
        <begin position="68"/>
        <end position="151"/>
    </location>
</feature>
<keyword evidence="1" id="KW-1133">Transmembrane helix</keyword>
<dbReference type="Proteomes" id="UP000318297">
    <property type="component" value="Unassembled WGS sequence"/>
</dbReference>
<evidence type="ECO:0000313" key="3">
    <source>
        <dbReference type="EMBL" id="TWE10089.1"/>
    </source>
</evidence>
<keyword evidence="1" id="KW-0472">Membrane</keyword>
<dbReference type="Gene3D" id="3.30.70.2390">
    <property type="match status" value="1"/>
</dbReference>
<feature type="transmembrane region" description="Helical" evidence="1">
    <location>
        <begin position="21"/>
        <end position="42"/>
    </location>
</feature>
<dbReference type="InterPro" id="IPR027381">
    <property type="entry name" value="LytR/CpsA/Psr_C"/>
</dbReference>
<evidence type="ECO:0000256" key="1">
    <source>
        <dbReference type="SAM" id="Phobius"/>
    </source>
</evidence>
<dbReference type="Pfam" id="PF13399">
    <property type="entry name" value="LytR_C"/>
    <property type="match status" value="1"/>
</dbReference>
<evidence type="ECO:0000313" key="4">
    <source>
        <dbReference type="Proteomes" id="UP000318297"/>
    </source>
</evidence>